<dbReference type="InterPro" id="IPR050211">
    <property type="entry name" value="FOX_domain-containing"/>
</dbReference>
<keyword evidence="1 3" id="KW-0238">DNA-binding</keyword>
<dbReference type="InterPro" id="IPR001766">
    <property type="entry name" value="Fork_head_dom"/>
</dbReference>
<feature type="region of interest" description="Disordered" evidence="4">
    <location>
        <begin position="243"/>
        <end position="285"/>
    </location>
</feature>
<reference evidence="6 7" key="1">
    <citation type="submission" date="2017-11" db="EMBL/GenBank/DDBJ databases">
        <title>The genome of Rhizophagus clarus HR1 reveals common genetic basis of auxotrophy among arbuscular mycorrhizal fungi.</title>
        <authorList>
            <person name="Kobayashi Y."/>
        </authorList>
    </citation>
    <scope>NUCLEOTIDE SEQUENCE [LARGE SCALE GENOMIC DNA]</scope>
    <source>
        <strain evidence="6 7">HR1</strain>
    </source>
</reference>
<dbReference type="GO" id="GO:0000981">
    <property type="term" value="F:DNA-binding transcription factor activity, RNA polymerase II-specific"/>
    <property type="evidence" value="ECO:0007669"/>
    <property type="project" value="TreeGrafter"/>
</dbReference>
<dbReference type="Proteomes" id="UP000247702">
    <property type="component" value="Unassembled WGS sequence"/>
</dbReference>
<keyword evidence="2 3" id="KW-0539">Nucleus</keyword>
<organism evidence="6 7">
    <name type="scientific">Rhizophagus clarus</name>
    <dbReference type="NCBI Taxonomy" id="94130"/>
    <lineage>
        <taxon>Eukaryota</taxon>
        <taxon>Fungi</taxon>
        <taxon>Fungi incertae sedis</taxon>
        <taxon>Mucoromycota</taxon>
        <taxon>Glomeromycotina</taxon>
        <taxon>Glomeromycetes</taxon>
        <taxon>Glomerales</taxon>
        <taxon>Glomeraceae</taxon>
        <taxon>Rhizophagus</taxon>
    </lineage>
</organism>
<protein>
    <recommendedName>
        <fullName evidence="5">Fork-head domain-containing protein</fullName>
    </recommendedName>
</protein>
<dbReference type="InterPro" id="IPR036388">
    <property type="entry name" value="WH-like_DNA-bd_sf"/>
</dbReference>
<feature type="domain" description="Fork-head" evidence="5">
    <location>
        <begin position="420"/>
        <end position="511"/>
    </location>
</feature>
<feature type="region of interest" description="Disordered" evidence="4">
    <location>
        <begin position="512"/>
        <end position="533"/>
    </location>
</feature>
<dbReference type="EMBL" id="BEXD01004095">
    <property type="protein sequence ID" value="GBC06746.1"/>
    <property type="molecule type" value="Genomic_DNA"/>
</dbReference>
<evidence type="ECO:0000256" key="4">
    <source>
        <dbReference type="SAM" id="MobiDB-lite"/>
    </source>
</evidence>
<dbReference type="STRING" id="94130.A0A2Z6RUM9"/>
<gene>
    <name evidence="6" type="ORF">RclHR1_07010002</name>
</gene>
<name>A0A2Z6RUM9_9GLOM</name>
<proteinExistence type="predicted"/>
<feature type="compositionally biased region" description="Basic and acidic residues" evidence="4">
    <location>
        <begin position="269"/>
        <end position="281"/>
    </location>
</feature>
<dbReference type="SMART" id="SM00339">
    <property type="entry name" value="FH"/>
    <property type="match status" value="1"/>
</dbReference>
<feature type="DNA-binding region" description="Fork-head" evidence="3">
    <location>
        <begin position="420"/>
        <end position="511"/>
    </location>
</feature>
<evidence type="ECO:0000259" key="5">
    <source>
        <dbReference type="PROSITE" id="PS50039"/>
    </source>
</evidence>
<dbReference type="GO" id="GO:0005634">
    <property type="term" value="C:nucleus"/>
    <property type="evidence" value="ECO:0007669"/>
    <property type="project" value="UniProtKB-SubCell"/>
</dbReference>
<dbReference type="CDD" id="cd00059">
    <property type="entry name" value="FH_FOX"/>
    <property type="match status" value="1"/>
</dbReference>
<dbReference type="PROSITE" id="PS00658">
    <property type="entry name" value="FORK_HEAD_2"/>
    <property type="match status" value="1"/>
</dbReference>
<dbReference type="PANTHER" id="PTHR11829:SF343">
    <property type="entry name" value="FORK-HEAD DOMAIN-CONTAINING PROTEIN"/>
    <property type="match status" value="1"/>
</dbReference>
<dbReference type="PANTHER" id="PTHR11829">
    <property type="entry name" value="FORKHEAD BOX PROTEIN"/>
    <property type="match status" value="1"/>
</dbReference>
<evidence type="ECO:0000256" key="1">
    <source>
        <dbReference type="ARBA" id="ARBA00023125"/>
    </source>
</evidence>
<comment type="caution">
    <text evidence="6">The sequence shown here is derived from an EMBL/GenBank/DDBJ whole genome shotgun (WGS) entry which is preliminary data.</text>
</comment>
<comment type="subcellular location">
    <subcellularLocation>
        <location evidence="3">Nucleus</location>
    </subcellularLocation>
</comment>
<dbReference type="PRINTS" id="PR00053">
    <property type="entry name" value="FORKHEAD"/>
</dbReference>
<dbReference type="SUPFAM" id="SSF46785">
    <property type="entry name" value="Winged helix' DNA-binding domain"/>
    <property type="match status" value="1"/>
</dbReference>
<evidence type="ECO:0000256" key="3">
    <source>
        <dbReference type="PROSITE-ProRule" id="PRU00089"/>
    </source>
</evidence>
<dbReference type="Gene3D" id="1.10.10.10">
    <property type="entry name" value="Winged helix-like DNA-binding domain superfamily/Winged helix DNA-binding domain"/>
    <property type="match status" value="1"/>
</dbReference>
<dbReference type="InterPro" id="IPR030456">
    <property type="entry name" value="TF_fork_head_CS_2"/>
</dbReference>
<dbReference type="GO" id="GO:0000978">
    <property type="term" value="F:RNA polymerase II cis-regulatory region sequence-specific DNA binding"/>
    <property type="evidence" value="ECO:0007669"/>
    <property type="project" value="TreeGrafter"/>
</dbReference>
<dbReference type="InterPro" id="IPR036390">
    <property type="entry name" value="WH_DNA-bd_sf"/>
</dbReference>
<evidence type="ECO:0000313" key="6">
    <source>
        <dbReference type="EMBL" id="GBC06746.1"/>
    </source>
</evidence>
<evidence type="ECO:0000313" key="7">
    <source>
        <dbReference type="Proteomes" id="UP000247702"/>
    </source>
</evidence>
<dbReference type="AlphaFoldDB" id="A0A2Z6RUM9"/>
<sequence>MQHHTQVIDLSNIPTKATMEEVLNGRLHLGQRSFSSENHILQDDITEKSSYNKRDKSCKELCISSQQAPMQTFQWPSQDLSQNFRANGENLKFDNESIVTMGEIYNNSNRNRGNNLSKKSYTFPYSLHFNHNTFPVATNQFPENRFSCLDNEIQTLFLDERNFIDKSKDYVPSIFPISFDEENNVMQNRNQSEGKVLANNFDYTNKIGIDDSEYQIKKLTEKQLRSIKENLAAESLVTLQTSKEENELLQSPKDQRTQNKKNGKTKQKAHNEQNQADKENDQNLNTKNLLSDQILYDMFIKSGLTMEDVLKFKEDGYKNQKNDDIILNPAAISMQTQIPATINMSTQLQIPVPVPNPFQSPAPISPVKIKLPKTKPANMSEYRSKPIPILPANYHPYLIREVDAELNTQMNGFIQEKHQRPGYSYASMIGQAIMTSSEKKLALADIYSWISKTYPYYKMSDVGWKNSIRHNLSLYSAFIRVPNEGATRSLWMINPEEEQCFVNGVYHYSKRPPGSSRNLRRKSKNTSTKPNVVNENLNSAVQATGTTSNDIIMPMVTSLSYGTMNPAEYFTNQYNIQSCKLLKGEVLSEQSDTSD</sequence>
<dbReference type="Pfam" id="PF00250">
    <property type="entry name" value="Forkhead"/>
    <property type="match status" value="1"/>
</dbReference>
<dbReference type="PROSITE" id="PS50039">
    <property type="entry name" value="FORK_HEAD_3"/>
    <property type="match status" value="1"/>
</dbReference>
<keyword evidence="7" id="KW-1185">Reference proteome</keyword>
<evidence type="ECO:0000256" key="2">
    <source>
        <dbReference type="ARBA" id="ARBA00023242"/>
    </source>
</evidence>
<feature type="compositionally biased region" description="Basic residues" evidence="4">
    <location>
        <begin position="258"/>
        <end position="268"/>
    </location>
</feature>
<accession>A0A2Z6RUM9</accession>